<dbReference type="InterPro" id="IPR026592">
    <property type="entry name" value="BamE"/>
</dbReference>
<evidence type="ECO:0000256" key="2">
    <source>
        <dbReference type="ARBA" id="ARBA00023136"/>
    </source>
</evidence>
<evidence type="ECO:0000256" key="4">
    <source>
        <dbReference type="HAMAP-Rule" id="MF_00925"/>
    </source>
</evidence>
<sequence>MRKLLLICLGALSIFSLSSCSLIYKPVKNEGTVLDQEQVTQLRNGLNKEQVLYILGTPNVYKTLSEDTWYYISRVVDNHGRVTEKVFSVTFVNNIVDSFGYLDRPTNN</sequence>
<dbReference type="OrthoDB" id="9808250at2"/>
<keyword evidence="4" id="KW-0449">Lipoprotein</keyword>
<dbReference type="PANTHER" id="PTHR37482">
    <property type="entry name" value="OUTER MEMBRANE PROTEIN ASSEMBLY FACTOR BAME"/>
    <property type="match status" value="1"/>
</dbReference>
<organism evidence="7 8">
    <name type="scientific">Psittacicella hinzii</name>
    <dbReference type="NCBI Taxonomy" id="2028575"/>
    <lineage>
        <taxon>Bacteria</taxon>
        <taxon>Pseudomonadati</taxon>
        <taxon>Pseudomonadota</taxon>
        <taxon>Gammaproteobacteria</taxon>
        <taxon>Pasteurellales</taxon>
        <taxon>Psittacicellaceae</taxon>
        <taxon>Psittacicella</taxon>
    </lineage>
</organism>
<evidence type="ECO:0000256" key="5">
    <source>
        <dbReference type="SAM" id="SignalP"/>
    </source>
</evidence>
<dbReference type="Proteomes" id="UP000265691">
    <property type="component" value="Unassembled WGS sequence"/>
</dbReference>
<accession>A0A3A1Y507</accession>
<evidence type="ECO:0000256" key="3">
    <source>
        <dbReference type="ARBA" id="ARBA00023237"/>
    </source>
</evidence>
<evidence type="ECO:0000259" key="6">
    <source>
        <dbReference type="Pfam" id="PF04355"/>
    </source>
</evidence>
<comment type="caution">
    <text evidence="7">The sequence shown here is derived from an EMBL/GenBank/DDBJ whole genome shotgun (WGS) entry which is preliminary data.</text>
</comment>
<dbReference type="InterPro" id="IPR007450">
    <property type="entry name" value="BamE_dom"/>
</dbReference>
<evidence type="ECO:0000256" key="1">
    <source>
        <dbReference type="ARBA" id="ARBA00022729"/>
    </source>
</evidence>
<feature type="signal peptide" evidence="5">
    <location>
        <begin position="1"/>
        <end position="21"/>
    </location>
</feature>
<dbReference type="Pfam" id="PF04355">
    <property type="entry name" value="BamE"/>
    <property type="match status" value="1"/>
</dbReference>
<name>A0A3A1Y507_9GAMM</name>
<comment type="function">
    <text evidence="4">Part of the outer membrane protein assembly complex, which is involved in assembly and insertion of beta-barrel proteins into the outer membrane.</text>
</comment>
<keyword evidence="2 4" id="KW-0472">Membrane</keyword>
<dbReference type="PROSITE" id="PS51257">
    <property type="entry name" value="PROKAR_LIPOPROTEIN"/>
    <property type="match status" value="1"/>
</dbReference>
<dbReference type="GO" id="GO:0030674">
    <property type="term" value="F:protein-macromolecule adaptor activity"/>
    <property type="evidence" value="ECO:0007669"/>
    <property type="project" value="TreeGrafter"/>
</dbReference>
<dbReference type="AlphaFoldDB" id="A0A3A1Y507"/>
<keyword evidence="8" id="KW-1185">Reference proteome</keyword>
<comment type="subcellular location">
    <subcellularLocation>
        <location evidence="4">Cell outer membrane</location>
        <topology evidence="4">Lipid-anchor</topology>
    </subcellularLocation>
</comment>
<dbReference type="GO" id="GO:1990063">
    <property type="term" value="C:Bam protein complex"/>
    <property type="evidence" value="ECO:0007669"/>
    <property type="project" value="TreeGrafter"/>
</dbReference>
<dbReference type="RefSeq" id="WP_119525757.1">
    <property type="nucleotide sequence ID" value="NZ_NRHC01000135.1"/>
</dbReference>
<dbReference type="EMBL" id="NRHC01000135">
    <property type="protein sequence ID" value="RIY31104.1"/>
    <property type="molecule type" value="Genomic_DNA"/>
</dbReference>
<keyword evidence="3 4" id="KW-0998">Cell outer membrane</keyword>
<evidence type="ECO:0000313" key="7">
    <source>
        <dbReference type="EMBL" id="RIY31104.1"/>
    </source>
</evidence>
<gene>
    <name evidence="4" type="primary">bamE</name>
    <name evidence="7" type="ORF">CKF54_07615</name>
</gene>
<dbReference type="HAMAP" id="MF_00925">
    <property type="entry name" value="OM_assembly_BamE"/>
    <property type="match status" value="1"/>
</dbReference>
<protein>
    <recommendedName>
        <fullName evidence="4">Outer membrane protein assembly factor BamE</fullName>
    </recommendedName>
</protein>
<dbReference type="GO" id="GO:0043165">
    <property type="term" value="P:Gram-negative-bacterium-type cell outer membrane assembly"/>
    <property type="evidence" value="ECO:0007669"/>
    <property type="project" value="UniProtKB-UniRule"/>
</dbReference>
<keyword evidence="1 4" id="KW-0732">Signal</keyword>
<evidence type="ECO:0000313" key="8">
    <source>
        <dbReference type="Proteomes" id="UP000265691"/>
    </source>
</evidence>
<comment type="subunit">
    <text evidence="4">Part of the Bam complex.</text>
</comment>
<dbReference type="GO" id="GO:0051205">
    <property type="term" value="P:protein insertion into membrane"/>
    <property type="evidence" value="ECO:0007669"/>
    <property type="project" value="UniProtKB-UniRule"/>
</dbReference>
<proteinExistence type="inferred from homology"/>
<dbReference type="PANTHER" id="PTHR37482:SF1">
    <property type="entry name" value="OUTER MEMBRANE PROTEIN ASSEMBLY FACTOR BAME"/>
    <property type="match status" value="1"/>
</dbReference>
<dbReference type="InterPro" id="IPR037873">
    <property type="entry name" value="BamE-like"/>
</dbReference>
<keyword evidence="4" id="KW-0564">Palmitate</keyword>
<comment type="similarity">
    <text evidence="4">Belongs to the BamE family.</text>
</comment>
<dbReference type="Gene3D" id="3.30.1450.10">
    <property type="match status" value="1"/>
</dbReference>
<feature type="chain" id="PRO_5017490321" description="Outer membrane protein assembly factor BamE" evidence="5">
    <location>
        <begin position="22"/>
        <end position="108"/>
    </location>
</feature>
<feature type="domain" description="Outer membrane protein assembly factor BamE" evidence="6">
    <location>
        <begin position="31"/>
        <end position="96"/>
    </location>
</feature>
<reference evidence="7 8" key="1">
    <citation type="submission" date="2017-08" db="EMBL/GenBank/DDBJ databases">
        <title>Reclassification of Bisgaard taxon 37 and 44.</title>
        <authorList>
            <person name="Christensen H."/>
        </authorList>
    </citation>
    <scope>NUCLEOTIDE SEQUENCE [LARGE SCALE GENOMIC DNA]</scope>
    <source>
        <strain evidence="7 8">B96_3</strain>
    </source>
</reference>